<reference evidence="3" key="1">
    <citation type="submission" date="2017-11" db="EMBL/GenBank/DDBJ databases">
        <authorList>
            <person name="Lima N.C."/>
            <person name="Parody-Merino A.M."/>
            <person name="Battley P.F."/>
            <person name="Fidler A.E."/>
            <person name="Prosdocimi F."/>
        </authorList>
    </citation>
    <scope>NUCLEOTIDE SEQUENCE [LARGE SCALE GENOMIC DNA]</scope>
</reference>
<evidence type="ECO:0000256" key="1">
    <source>
        <dbReference type="SAM" id="MobiDB-lite"/>
    </source>
</evidence>
<dbReference type="AlphaFoldDB" id="A0A2I0TDD8"/>
<protein>
    <submittedName>
        <fullName evidence="2">Uncharacterized protein</fullName>
    </submittedName>
</protein>
<keyword evidence="3" id="KW-1185">Reference proteome</keyword>
<dbReference type="EMBL" id="KZ512209">
    <property type="protein sequence ID" value="PKU31830.1"/>
    <property type="molecule type" value="Genomic_DNA"/>
</dbReference>
<feature type="compositionally biased region" description="Polar residues" evidence="1">
    <location>
        <begin position="80"/>
        <end position="95"/>
    </location>
</feature>
<sequence length="95" mass="10755">MPKLKWKELLRYLSGLNSCPRAIRSGKMGRKEQRSDFHPSTVERSADPPLRMFVIPNVERWVRLTEGTDYSPSVEAENGFSKTSVGAEQVKSQSS</sequence>
<dbReference type="Proteomes" id="UP000233556">
    <property type="component" value="Unassembled WGS sequence"/>
</dbReference>
<proteinExistence type="predicted"/>
<gene>
    <name evidence="2" type="ORF">llap_17867</name>
</gene>
<feature type="region of interest" description="Disordered" evidence="1">
    <location>
        <begin position="71"/>
        <end position="95"/>
    </location>
</feature>
<feature type="region of interest" description="Disordered" evidence="1">
    <location>
        <begin position="25"/>
        <end position="44"/>
    </location>
</feature>
<accession>A0A2I0TDD8</accession>
<reference evidence="3" key="2">
    <citation type="submission" date="2017-12" db="EMBL/GenBank/DDBJ databases">
        <title>Genome sequence of the Bar-tailed Godwit (Limosa lapponica baueri).</title>
        <authorList>
            <person name="Lima N.C.B."/>
            <person name="Parody-Merino A.M."/>
            <person name="Battley P.F."/>
            <person name="Fidler A.E."/>
            <person name="Prosdocimi F."/>
        </authorList>
    </citation>
    <scope>NUCLEOTIDE SEQUENCE [LARGE SCALE GENOMIC DNA]</scope>
</reference>
<organism evidence="2 3">
    <name type="scientific">Limosa lapponica baueri</name>
    <dbReference type="NCBI Taxonomy" id="1758121"/>
    <lineage>
        <taxon>Eukaryota</taxon>
        <taxon>Metazoa</taxon>
        <taxon>Chordata</taxon>
        <taxon>Craniata</taxon>
        <taxon>Vertebrata</taxon>
        <taxon>Euteleostomi</taxon>
        <taxon>Archelosauria</taxon>
        <taxon>Archosauria</taxon>
        <taxon>Dinosauria</taxon>
        <taxon>Saurischia</taxon>
        <taxon>Theropoda</taxon>
        <taxon>Coelurosauria</taxon>
        <taxon>Aves</taxon>
        <taxon>Neognathae</taxon>
        <taxon>Neoaves</taxon>
        <taxon>Charadriiformes</taxon>
        <taxon>Scolopacidae</taxon>
        <taxon>Limosa</taxon>
    </lineage>
</organism>
<name>A0A2I0TDD8_LIMLA</name>
<evidence type="ECO:0000313" key="3">
    <source>
        <dbReference type="Proteomes" id="UP000233556"/>
    </source>
</evidence>
<evidence type="ECO:0000313" key="2">
    <source>
        <dbReference type="EMBL" id="PKU31830.1"/>
    </source>
</evidence>